<dbReference type="Proteomes" id="UP001501047">
    <property type="component" value="Unassembled WGS sequence"/>
</dbReference>
<evidence type="ECO:0000313" key="2">
    <source>
        <dbReference type="EMBL" id="GAA0769675.1"/>
    </source>
</evidence>
<evidence type="ECO:0000259" key="1">
    <source>
        <dbReference type="PROSITE" id="PS50056"/>
    </source>
</evidence>
<gene>
    <name evidence="2" type="ORF">GCM10008908_11550</name>
</gene>
<dbReference type="PROSITE" id="PS00383">
    <property type="entry name" value="TYR_PHOSPHATASE_1"/>
    <property type="match status" value="1"/>
</dbReference>
<dbReference type="EMBL" id="BAAACI010000001">
    <property type="protein sequence ID" value="GAA0769675.1"/>
    <property type="molecule type" value="Genomic_DNA"/>
</dbReference>
<dbReference type="Pfam" id="PF14566">
    <property type="entry name" value="PTPlike_phytase"/>
    <property type="match status" value="1"/>
</dbReference>
<feature type="domain" description="Tyrosine specific protein phosphatases" evidence="1">
    <location>
        <begin position="241"/>
        <end position="289"/>
    </location>
</feature>
<dbReference type="PROSITE" id="PS50056">
    <property type="entry name" value="TYR_PHOSPHATASE_2"/>
    <property type="match status" value="1"/>
</dbReference>
<reference evidence="3" key="1">
    <citation type="journal article" date="2019" name="Int. J. Syst. Evol. Microbiol.">
        <title>The Global Catalogue of Microorganisms (GCM) 10K type strain sequencing project: providing services to taxonomists for standard genome sequencing and annotation.</title>
        <authorList>
            <consortium name="The Broad Institute Genomics Platform"/>
            <consortium name="The Broad Institute Genome Sequencing Center for Infectious Disease"/>
            <person name="Wu L."/>
            <person name="Ma J."/>
        </authorList>
    </citation>
    <scope>NUCLEOTIDE SEQUENCE [LARGE SCALE GENOMIC DNA]</scope>
    <source>
        <strain evidence="3">JCM 1417</strain>
    </source>
</reference>
<dbReference type="InterPro" id="IPR016130">
    <property type="entry name" value="Tyr_Pase_AS"/>
</dbReference>
<evidence type="ECO:0000313" key="3">
    <source>
        <dbReference type="Proteomes" id="UP001501047"/>
    </source>
</evidence>
<dbReference type="InterPro" id="IPR029021">
    <property type="entry name" value="Prot-tyrosine_phosphatase-like"/>
</dbReference>
<accession>A0ABP3VUS3</accession>
<dbReference type="Gene3D" id="3.90.190.10">
    <property type="entry name" value="Protein tyrosine phosphatase superfamily"/>
    <property type="match status" value="1"/>
</dbReference>
<protein>
    <recommendedName>
        <fullName evidence="1">Tyrosine specific protein phosphatases domain-containing protein</fullName>
    </recommendedName>
</protein>
<dbReference type="InterPro" id="IPR000387">
    <property type="entry name" value="Tyr_Pase_dom"/>
</dbReference>
<dbReference type="Gene3D" id="3.30.70.1690">
    <property type="match status" value="1"/>
</dbReference>
<dbReference type="SMART" id="SM01301">
    <property type="entry name" value="PTPlike_phytase"/>
    <property type="match status" value="1"/>
</dbReference>
<comment type="caution">
    <text evidence="2">The sequence shown here is derived from an EMBL/GenBank/DDBJ whole genome shotgun (WGS) entry which is preliminary data.</text>
</comment>
<proteinExistence type="predicted"/>
<organism evidence="2 3">
    <name type="scientific">Clostridium subterminale</name>
    <dbReference type="NCBI Taxonomy" id="1550"/>
    <lineage>
        <taxon>Bacteria</taxon>
        <taxon>Bacillati</taxon>
        <taxon>Bacillota</taxon>
        <taxon>Clostridia</taxon>
        <taxon>Eubacteriales</taxon>
        <taxon>Clostridiaceae</taxon>
        <taxon>Clostridium</taxon>
    </lineage>
</organism>
<dbReference type="SUPFAM" id="SSF52799">
    <property type="entry name" value="(Phosphotyrosine protein) phosphatases II"/>
    <property type="match status" value="1"/>
</dbReference>
<dbReference type="RefSeq" id="WP_343824467.1">
    <property type="nucleotide sequence ID" value="NZ_BAAACI010000001.1"/>
</dbReference>
<keyword evidence="3" id="KW-1185">Reference proteome</keyword>
<name>A0ABP3VUS3_CLOSU</name>
<sequence length="345" mass="41045">MKQNEIALDHFTNYDSIEDRFRYDHHLWYSYCHKCPYPYYLYYCQYKAPTYRHPSLYEYGWHMNDGMIQEPYYEPRNNNLRLSINADNVKRLPRHFRKTTDLSNLKDYRFINLNGLANLNASASGQFSENGLILAKQSIGNAMPIIIVDLRQESHGFINGVAVSWVDDHNKANKGLTKEEVLYDENTRLQSISLNKPIYIGDKTLIPKKIENEKKLVQSHRMSYMRIPVTDKEIPNNDMVDYFIEFVNSLLPNTWLHFHCKAGVGRTTTFIVMYDMMKNAKNVSLQDIMHRQVLLGGKNLLREEQLPMNRSEKRAKLIKRFYRYCFENNDNFKTTWSQWIRQHRN</sequence>